<dbReference type="Pfam" id="PF13578">
    <property type="entry name" value="Methyltransf_24"/>
    <property type="match status" value="1"/>
</dbReference>
<dbReference type="GO" id="GO:0032259">
    <property type="term" value="P:methylation"/>
    <property type="evidence" value="ECO:0007669"/>
    <property type="project" value="UniProtKB-KW"/>
</dbReference>
<proteinExistence type="predicted"/>
<sequence length="281" mass="31073">MQHNPLTRRIAASPLAPLATFPIRLADVTRHNAQSVKKSAAWLVRSREHVHYTYDLEPHNLEHLAWFVATVTGSRVDAVRGYLAEAQEDAELRRVLGAGLARSDRRATTDPVIRYGRRIGWYAMVRALKPRFVVETGTNRGMGSVVIAAALLRNGTGRLATADIDDRSGELIIPPYDKVVDHVVSDSLEFLAGPAVRQDPIDLLFADTGHTAEHERAELAAATPLLSPGAVVLATKAYCWPELSRWAEEQGREFLFFNEQPRDHWYPGVGIGASFPALVRA</sequence>
<comment type="caution">
    <text evidence="1">The sequence shown here is derived from an EMBL/GenBank/DDBJ whole genome shotgun (WGS) entry which is preliminary data.</text>
</comment>
<keyword evidence="1" id="KW-0489">Methyltransferase</keyword>
<accession>A0A561F0Y2</accession>
<dbReference type="InterPro" id="IPR029063">
    <property type="entry name" value="SAM-dependent_MTases_sf"/>
</dbReference>
<dbReference type="Proteomes" id="UP000318416">
    <property type="component" value="Unassembled WGS sequence"/>
</dbReference>
<evidence type="ECO:0000313" key="1">
    <source>
        <dbReference type="EMBL" id="TWE21523.1"/>
    </source>
</evidence>
<dbReference type="Gene3D" id="3.40.50.150">
    <property type="entry name" value="Vaccinia Virus protein VP39"/>
    <property type="match status" value="1"/>
</dbReference>
<evidence type="ECO:0000313" key="2">
    <source>
        <dbReference type="Proteomes" id="UP000318416"/>
    </source>
</evidence>
<gene>
    <name evidence="1" type="ORF">FB465_6706</name>
</gene>
<dbReference type="SUPFAM" id="SSF53335">
    <property type="entry name" value="S-adenosyl-L-methionine-dependent methyltransferases"/>
    <property type="match status" value="1"/>
</dbReference>
<reference evidence="1 2" key="1">
    <citation type="submission" date="2019-06" db="EMBL/GenBank/DDBJ databases">
        <title>Sequencing the genomes of 1000 actinobacteria strains.</title>
        <authorList>
            <person name="Klenk H.-P."/>
        </authorList>
    </citation>
    <scope>NUCLEOTIDE SEQUENCE [LARGE SCALE GENOMIC DNA]</scope>
    <source>
        <strain evidence="1 2">DSM 41649</strain>
    </source>
</reference>
<dbReference type="RefSeq" id="WP_145796516.1">
    <property type="nucleotide sequence ID" value="NZ_BAAABR010000025.1"/>
</dbReference>
<protein>
    <submittedName>
        <fullName evidence="1">Methyltransferase family protein</fullName>
    </submittedName>
</protein>
<dbReference type="AlphaFoldDB" id="A0A561F0Y2"/>
<keyword evidence="2" id="KW-1185">Reference proteome</keyword>
<dbReference type="GO" id="GO:0008168">
    <property type="term" value="F:methyltransferase activity"/>
    <property type="evidence" value="ECO:0007669"/>
    <property type="project" value="UniProtKB-KW"/>
</dbReference>
<dbReference type="EMBL" id="VIVR01000001">
    <property type="protein sequence ID" value="TWE21523.1"/>
    <property type="molecule type" value="Genomic_DNA"/>
</dbReference>
<dbReference type="OrthoDB" id="9799672at2"/>
<organism evidence="1 2">
    <name type="scientific">Kitasatospora atroaurantiaca</name>
    <dbReference type="NCBI Taxonomy" id="285545"/>
    <lineage>
        <taxon>Bacteria</taxon>
        <taxon>Bacillati</taxon>
        <taxon>Actinomycetota</taxon>
        <taxon>Actinomycetes</taxon>
        <taxon>Kitasatosporales</taxon>
        <taxon>Streptomycetaceae</taxon>
        <taxon>Kitasatospora</taxon>
    </lineage>
</organism>
<name>A0A561F0Y2_9ACTN</name>
<keyword evidence="1" id="KW-0808">Transferase</keyword>